<organism evidence="1 2">
    <name type="scientific">Drechslerella stenobrocha 248</name>
    <dbReference type="NCBI Taxonomy" id="1043628"/>
    <lineage>
        <taxon>Eukaryota</taxon>
        <taxon>Fungi</taxon>
        <taxon>Dikarya</taxon>
        <taxon>Ascomycota</taxon>
        <taxon>Pezizomycotina</taxon>
        <taxon>Orbiliomycetes</taxon>
        <taxon>Orbiliales</taxon>
        <taxon>Orbiliaceae</taxon>
        <taxon>Drechslerella</taxon>
    </lineage>
</organism>
<evidence type="ECO:0000313" key="1">
    <source>
        <dbReference type="EMBL" id="EWC44822.1"/>
    </source>
</evidence>
<evidence type="ECO:0000313" key="2">
    <source>
        <dbReference type="Proteomes" id="UP000024837"/>
    </source>
</evidence>
<proteinExistence type="predicted"/>
<name>W7HXH9_9PEZI</name>
<protein>
    <submittedName>
        <fullName evidence="1">Uncharacterized protein</fullName>
    </submittedName>
</protein>
<dbReference type="HOGENOM" id="CLU_1331651_0_0_1"/>
<keyword evidence="2" id="KW-1185">Reference proteome</keyword>
<dbReference type="OrthoDB" id="5282092at2759"/>
<gene>
    <name evidence="1" type="ORF">DRE_06460</name>
</gene>
<dbReference type="AlphaFoldDB" id="W7HXH9"/>
<dbReference type="EMBL" id="KI966434">
    <property type="protein sequence ID" value="EWC44822.1"/>
    <property type="molecule type" value="Genomic_DNA"/>
</dbReference>
<reference evidence="1 2" key="1">
    <citation type="submission" date="2013-05" db="EMBL/GenBank/DDBJ databases">
        <title>Drechslerella stenobrocha genome reveals carnivorous origination and mechanical trapping mechanism of predatory fungi.</title>
        <authorList>
            <person name="Liu X."/>
            <person name="Zhang W."/>
            <person name="Liu K."/>
        </authorList>
    </citation>
    <scope>NUCLEOTIDE SEQUENCE [LARGE SCALE GENOMIC DNA]</scope>
    <source>
        <strain evidence="1 2">248</strain>
    </source>
</reference>
<dbReference type="Proteomes" id="UP000024837">
    <property type="component" value="Unassembled WGS sequence"/>
</dbReference>
<sequence length="228" mass="25716">MVCIPPEPACTPNITTTTTTTTTRRYHIPTTHSHSHNLHIDTLFHSGHTSYLSGHHHICPTATISSTTFHRLITAAFPRATDFHIKFTAADSNCSYTFYQFDTRADAPDYHHADGMRGVDWGDSGIHIYRCRDALTAELLFKEWLSALYPGWIPRPLAKGSSVGQYALEQEFGLLYWVRHNIFVKLDIDDRDIGAETVHRLARSLDEHFVATAVPIRYGEDDEDGAFG</sequence>
<accession>W7HXH9</accession>